<dbReference type="AlphaFoldDB" id="A0A505DNN1"/>
<dbReference type="Pfam" id="PF00989">
    <property type="entry name" value="PAS"/>
    <property type="match status" value="1"/>
</dbReference>
<dbReference type="SUPFAM" id="SSF46894">
    <property type="entry name" value="C-terminal effector domain of the bipartite response regulators"/>
    <property type="match status" value="1"/>
</dbReference>
<gene>
    <name evidence="3" type="ORF">FGD71_007720</name>
</gene>
<dbReference type="PROSITE" id="PS50043">
    <property type="entry name" value="HTH_LUXR_2"/>
    <property type="match status" value="1"/>
</dbReference>
<dbReference type="GO" id="GO:0003677">
    <property type="term" value="F:DNA binding"/>
    <property type="evidence" value="ECO:0007669"/>
    <property type="project" value="InterPro"/>
</dbReference>
<dbReference type="Proteomes" id="UP000317378">
    <property type="component" value="Unassembled WGS sequence"/>
</dbReference>
<feature type="region of interest" description="Disordered" evidence="1">
    <location>
        <begin position="1"/>
        <end position="25"/>
    </location>
</feature>
<dbReference type="CDD" id="cd00130">
    <property type="entry name" value="PAS"/>
    <property type="match status" value="1"/>
</dbReference>
<dbReference type="GO" id="GO:0006355">
    <property type="term" value="P:regulation of DNA-templated transcription"/>
    <property type="evidence" value="ECO:0007669"/>
    <property type="project" value="InterPro"/>
</dbReference>
<reference evidence="3 4" key="1">
    <citation type="submission" date="2019-06" db="EMBL/GenBank/DDBJ databases">
        <title>Streptomyces sporangiiformans sp. nov., a novel actinomycete isolated from soil in Mount Song.</title>
        <authorList>
            <person name="Han L."/>
        </authorList>
    </citation>
    <scope>NUCLEOTIDE SEQUENCE [LARGE SCALE GENOMIC DNA]</scope>
    <source>
        <strain evidence="3 4">NEAU-SSA 1</strain>
    </source>
</reference>
<proteinExistence type="predicted"/>
<evidence type="ECO:0000313" key="4">
    <source>
        <dbReference type="Proteomes" id="UP000317378"/>
    </source>
</evidence>
<keyword evidence="4" id="KW-1185">Reference proteome</keyword>
<feature type="domain" description="HTH luxR-type" evidence="2">
    <location>
        <begin position="148"/>
        <end position="213"/>
    </location>
</feature>
<dbReference type="InterPro" id="IPR013767">
    <property type="entry name" value="PAS_fold"/>
</dbReference>
<evidence type="ECO:0000313" key="3">
    <source>
        <dbReference type="EMBL" id="TPQ22771.1"/>
    </source>
</evidence>
<sequence>MTGASRASDSVTVSSRATVPAHPLESRLNARARRRTCTAHIDTELNVTAADSDFCRQFGRSSADTCGRSLFDLLHPSAPSVMGRHFRRLAEGRCNRFVERTVGVCAPHRVFSCELAGIAVHGTSDRLVGIVVLVHPDEVPGDTAAEAVSPRDVLLSKLDAQVLEGVASGASTVQLATRLYLSRQGVEYHVGLMLRKLRAPNRAALVARAHSLGMLTVGHWPPRVLPEFVK</sequence>
<dbReference type="InterPro" id="IPR000792">
    <property type="entry name" value="Tscrpt_reg_LuxR_C"/>
</dbReference>
<dbReference type="InterPro" id="IPR000014">
    <property type="entry name" value="PAS"/>
</dbReference>
<dbReference type="InterPro" id="IPR035965">
    <property type="entry name" value="PAS-like_dom_sf"/>
</dbReference>
<dbReference type="OrthoDB" id="46486at2"/>
<dbReference type="SUPFAM" id="SSF55785">
    <property type="entry name" value="PYP-like sensor domain (PAS domain)"/>
    <property type="match status" value="1"/>
</dbReference>
<evidence type="ECO:0000259" key="2">
    <source>
        <dbReference type="PROSITE" id="PS50043"/>
    </source>
</evidence>
<dbReference type="Gene3D" id="1.10.10.10">
    <property type="entry name" value="Winged helix-like DNA-binding domain superfamily/Winged helix DNA-binding domain"/>
    <property type="match status" value="1"/>
</dbReference>
<accession>A0A505DNN1</accession>
<dbReference type="EMBL" id="VCHX02000078">
    <property type="protein sequence ID" value="TPQ22771.1"/>
    <property type="molecule type" value="Genomic_DNA"/>
</dbReference>
<dbReference type="Pfam" id="PF00196">
    <property type="entry name" value="GerE"/>
    <property type="match status" value="1"/>
</dbReference>
<name>A0A505DNN1_9ACTN</name>
<comment type="caution">
    <text evidence="3">The sequence shown here is derived from an EMBL/GenBank/DDBJ whole genome shotgun (WGS) entry which is preliminary data.</text>
</comment>
<dbReference type="SMART" id="SM00421">
    <property type="entry name" value="HTH_LUXR"/>
    <property type="match status" value="1"/>
</dbReference>
<dbReference type="InterPro" id="IPR016032">
    <property type="entry name" value="Sig_transdc_resp-reg_C-effctor"/>
</dbReference>
<evidence type="ECO:0000256" key="1">
    <source>
        <dbReference type="SAM" id="MobiDB-lite"/>
    </source>
</evidence>
<dbReference type="Gene3D" id="3.30.450.20">
    <property type="entry name" value="PAS domain"/>
    <property type="match status" value="1"/>
</dbReference>
<protein>
    <submittedName>
        <fullName evidence="3">PAS domain-containing protein</fullName>
    </submittedName>
</protein>
<organism evidence="3 4">
    <name type="scientific">Streptomyces sporangiiformans</name>
    <dbReference type="NCBI Taxonomy" id="2315329"/>
    <lineage>
        <taxon>Bacteria</taxon>
        <taxon>Bacillati</taxon>
        <taxon>Actinomycetota</taxon>
        <taxon>Actinomycetes</taxon>
        <taxon>Kitasatosporales</taxon>
        <taxon>Streptomycetaceae</taxon>
        <taxon>Streptomyces</taxon>
    </lineage>
</organism>
<dbReference type="InterPro" id="IPR036388">
    <property type="entry name" value="WH-like_DNA-bd_sf"/>
</dbReference>
<feature type="compositionally biased region" description="Polar residues" evidence="1">
    <location>
        <begin position="1"/>
        <end position="17"/>
    </location>
</feature>